<keyword evidence="14" id="KW-1185">Reference proteome</keyword>
<keyword evidence="9 10" id="KW-0472">Membrane</keyword>
<dbReference type="PROSITE" id="PS00198">
    <property type="entry name" value="4FE4S_FER_1"/>
    <property type="match status" value="1"/>
</dbReference>
<dbReference type="GO" id="GO:0046872">
    <property type="term" value="F:metal ion binding"/>
    <property type="evidence" value="ECO:0007669"/>
    <property type="project" value="UniProtKB-KW"/>
</dbReference>
<feature type="domain" description="4Fe-4S ferredoxin-type" evidence="11">
    <location>
        <begin position="161"/>
        <end position="190"/>
    </location>
</feature>
<dbReference type="GO" id="GO:0022900">
    <property type="term" value="P:electron transport chain"/>
    <property type="evidence" value="ECO:0007669"/>
    <property type="project" value="UniProtKB-UniRule"/>
</dbReference>
<dbReference type="NCBIfam" id="TIGR01944">
    <property type="entry name" value="rnfB"/>
    <property type="match status" value="1"/>
</dbReference>
<keyword evidence="10" id="KW-1003">Cell membrane</keyword>
<comment type="subcellular location">
    <subcellularLocation>
        <location evidence="10">Cell membrane</location>
    </subcellularLocation>
</comment>
<keyword evidence="7 10" id="KW-0408">Iron</keyword>
<evidence type="ECO:0000256" key="4">
    <source>
        <dbReference type="ARBA" id="ARBA00022737"/>
    </source>
</evidence>
<dbReference type="InterPro" id="IPR010207">
    <property type="entry name" value="Elect_transpt_cplx_RnfB/RsxB"/>
</dbReference>
<feature type="binding site" evidence="10">
    <location>
        <position position="74"/>
    </location>
    <ligand>
        <name>[4Fe-4S] cluster</name>
        <dbReference type="ChEBI" id="CHEBI:49883"/>
        <label>1</label>
    </ligand>
</feature>
<dbReference type="EC" id="7.-.-.-" evidence="10"/>
<name>A0A4Z0D2Y7_9FIRM</name>
<evidence type="ECO:0000313" key="14">
    <source>
        <dbReference type="Proteomes" id="UP000298381"/>
    </source>
</evidence>
<feature type="binding site" evidence="10">
    <location>
        <position position="176"/>
    </location>
    <ligand>
        <name>[4Fe-4S] cluster</name>
        <dbReference type="ChEBI" id="CHEBI:49883"/>
        <label>3</label>
    </ligand>
</feature>
<dbReference type="HAMAP" id="MF_00463">
    <property type="entry name" value="RsxB_RnfB"/>
    <property type="match status" value="1"/>
</dbReference>
<feature type="domain" description="4Fe-4S ferredoxin-type" evidence="11">
    <location>
        <begin position="235"/>
        <end position="265"/>
    </location>
</feature>
<dbReference type="InterPro" id="IPR017900">
    <property type="entry name" value="4Fe4S_Fe_S_CS"/>
</dbReference>
<dbReference type="InterPro" id="IPR050395">
    <property type="entry name" value="4Fe4S_Ferredoxin_RnfB"/>
</dbReference>
<keyword evidence="2 10" id="KW-0004">4Fe-4S</keyword>
<keyword evidence="6 10" id="KW-0249">Electron transport</keyword>
<feature type="binding site" evidence="10">
    <location>
        <position position="144"/>
    </location>
    <ligand>
        <name>[4Fe-4S] cluster</name>
        <dbReference type="ChEBI" id="CHEBI:49883"/>
        <label>2</label>
    </ligand>
</feature>
<dbReference type="GO" id="GO:0051539">
    <property type="term" value="F:4 iron, 4 sulfur cluster binding"/>
    <property type="evidence" value="ECO:0007669"/>
    <property type="project" value="UniProtKB-UniRule"/>
</dbReference>
<dbReference type="GO" id="GO:0009055">
    <property type="term" value="F:electron transfer activity"/>
    <property type="evidence" value="ECO:0007669"/>
    <property type="project" value="InterPro"/>
</dbReference>
<comment type="cofactor">
    <cofactor evidence="10">
        <name>[4Fe-4S] cluster</name>
        <dbReference type="ChEBI" id="CHEBI:49883"/>
    </cofactor>
    <text evidence="10">Binds 3 [4Fe-4S] clusters.</text>
</comment>
<evidence type="ECO:0000256" key="2">
    <source>
        <dbReference type="ARBA" id="ARBA00022485"/>
    </source>
</evidence>
<evidence type="ECO:0000256" key="3">
    <source>
        <dbReference type="ARBA" id="ARBA00022723"/>
    </source>
</evidence>
<comment type="caution">
    <text evidence="13">The sequence shown here is derived from an EMBL/GenBank/DDBJ whole genome shotgun (WGS) entry which is preliminary data.</text>
</comment>
<dbReference type="PROSITE" id="PS51656">
    <property type="entry name" value="4FE4S"/>
    <property type="match status" value="1"/>
</dbReference>
<evidence type="ECO:0000256" key="7">
    <source>
        <dbReference type="ARBA" id="ARBA00023004"/>
    </source>
</evidence>
<evidence type="ECO:0000313" key="13">
    <source>
        <dbReference type="EMBL" id="TFZ40101.1"/>
    </source>
</evidence>
<feature type="binding site" evidence="10">
    <location>
        <position position="180"/>
    </location>
    <ligand>
        <name>[4Fe-4S] cluster</name>
        <dbReference type="ChEBI" id="CHEBI:49883"/>
        <label>2</label>
    </ligand>
</feature>
<feature type="binding site" evidence="10">
    <location>
        <position position="57"/>
    </location>
    <ligand>
        <name>[4Fe-4S] cluster</name>
        <dbReference type="ChEBI" id="CHEBI:49883"/>
        <label>1</label>
    </ligand>
</feature>
<dbReference type="Gene3D" id="1.10.15.40">
    <property type="entry name" value="Electron transport complex subunit B, putative Fe-S cluster"/>
    <property type="match status" value="1"/>
</dbReference>
<proteinExistence type="inferred from homology"/>
<dbReference type="AlphaFoldDB" id="A0A4Z0D2Y7"/>
<dbReference type="InterPro" id="IPR007202">
    <property type="entry name" value="4Fe-4S_dom"/>
</dbReference>
<feature type="domain" description="4Fe-4S ferredoxin-type" evidence="11">
    <location>
        <begin position="204"/>
        <end position="234"/>
    </location>
</feature>
<comment type="function">
    <text evidence="10">Part of a membrane-bound complex that couples electron transfer with translocation of ions across the membrane.</text>
</comment>
<feature type="domain" description="4Fe-4S" evidence="12">
    <location>
        <begin position="32"/>
        <end position="91"/>
    </location>
</feature>
<organism evidence="13 14">
    <name type="scientific">Soehngenia longivitae</name>
    <dbReference type="NCBI Taxonomy" id="2562294"/>
    <lineage>
        <taxon>Bacteria</taxon>
        <taxon>Bacillati</taxon>
        <taxon>Bacillota</taxon>
        <taxon>Tissierellia</taxon>
        <taxon>Tissierellales</taxon>
        <taxon>Tissierellaceae</taxon>
        <taxon>Soehngenia</taxon>
    </lineage>
</organism>
<comment type="subunit">
    <text evidence="10">The complex is composed of six subunits: RnfA, RnfB, RnfC, RnfD, RnfE and RnfG.</text>
</comment>
<feature type="binding site" evidence="10">
    <location>
        <position position="141"/>
    </location>
    <ligand>
        <name>[4Fe-4S] cluster</name>
        <dbReference type="ChEBI" id="CHEBI:49883"/>
        <label>2</label>
    </ligand>
</feature>
<feature type="binding site" evidence="10">
    <location>
        <position position="147"/>
    </location>
    <ligand>
        <name>[4Fe-4S] cluster</name>
        <dbReference type="ChEBI" id="CHEBI:49883"/>
        <label>2</label>
    </ligand>
</feature>
<dbReference type="Gene3D" id="3.30.70.20">
    <property type="match status" value="2"/>
</dbReference>
<evidence type="ECO:0000256" key="6">
    <source>
        <dbReference type="ARBA" id="ARBA00022982"/>
    </source>
</evidence>
<feature type="binding site" evidence="10">
    <location>
        <position position="173"/>
    </location>
    <ligand>
        <name>[4Fe-4S] cluster</name>
        <dbReference type="ChEBI" id="CHEBI:49883"/>
        <label>3</label>
    </ligand>
</feature>
<keyword evidence="8 10" id="KW-0411">Iron-sulfur</keyword>
<feature type="binding site" evidence="10">
    <location>
        <position position="49"/>
    </location>
    <ligand>
        <name>[4Fe-4S] cluster</name>
        <dbReference type="ChEBI" id="CHEBI:49883"/>
        <label>1</label>
    </ligand>
</feature>
<keyword evidence="1 10" id="KW-0813">Transport</keyword>
<dbReference type="CDD" id="cd10549">
    <property type="entry name" value="MtMvhB_like"/>
    <property type="match status" value="1"/>
</dbReference>
<feature type="domain" description="4Fe-4S ferredoxin-type" evidence="11">
    <location>
        <begin position="133"/>
        <end position="160"/>
    </location>
</feature>
<keyword evidence="4 10" id="KW-0677">Repeat</keyword>
<keyword evidence="3 10" id="KW-0479">Metal-binding</keyword>
<evidence type="ECO:0000256" key="10">
    <source>
        <dbReference type="HAMAP-Rule" id="MF_00463"/>
    </source>
</evidence>
<dbReference type="InterPro" id="IPR017896">
    <property type="entry name" value="4Fe4S_Fe-S-bd"/>
</dbReference>
<accession>A0A4Z0D2Y7</accession>
<feature type="binding site" evidence="10">
    <location>
        <position position="52"/>
    </location>
    <ligand>
        <name>[4Fe-4S] cluster</name>
        <dbReference type="ChEBI" id="CHEBI:49883"/>
        <label>1</label>
    </ligand>
</feature>
<dbReference type="SUPFAM" id="SSF54862">
    <property type="entry name" value="4Fe-4S ferredoxins"/>
    <property type="match status" value="2"/>
</dbReference>
<dbReference type="PANTHER" id="PTHR43560:SF1">
    <property type="entry name" value="ION-TRANSLOCATING OXIDOREDUCTASE COMPLEX SUBUNIT B"/>
    <property type="match status" value="1"/>
</dbReference>
<dbReference type="Pfam" id="PF04060">
    <property type="entry name" value="FeS"/>
    <property type="match status" value="1"/>
</dbReference>
<dbReference type="EMBL" id="SRIB01000007">
    <property type="protein sequence ID" value="TFZ40101.1"/>
    <property type="molecule type" value="Genomic_DNA"/>
</dbReference>
<evidence type="ECO:0000256" key="1">
    <source>
        <dbReference type="ARBA" id="ARBA00022448"/>
    </source>
</evidence>
<dbReference type="Proteomes" id="UP000298381">
    <property type="component" value="Unassembled WGS sequence"/>
</dbReference>
<evidence type="ECO:0000259" key="12">
    <source>
        <dbReference type="PROSITE" id="PS51656"/>
    </source>
</evidence>
<evidence type="ECO:0000256" key="5">
    <source>
        <dbReference type="ARBA" id="ARBA00022967"/>
    </source>
</evidence>
<protein>
    <recommendedName>
        <fullName evidence="10">Ion-translocating oxidoreductase complex subunit B</fullName>
        <ecNumber evidence="10">7.-.-.-</ecNumber>
    </recommendedName>
    <alternativeName>
        <fullName evidence="10">Rnf electron transport complex subunit B</fullName>
    </alternativeName>
</protein>
<dbReference type="GO" id="GO:0005886">
    <property type="term" value="C:plasma membrane"/>
    <property type="evidence" value="ECO:0007669"/>
    <property type="project" value="UniProtKB-SubCell"/>
</dbReference>
<evidence type="ECO:0000259" key="11">
    <source>
        <dbReference type="PROSITE" id="PS51379"/>
    </source>
</evidence>
<evidence type="ECO:0000256" key="8">
    <source>
        <dbReference type="ARBA" id="ARBA00023014"/>
    </source>
</evidence>
<feature type="region of interest" description="Hydrophobic" evidence="10">
    <location>
        <begin position="1"/>
        <end position="26"/>
    </location>
</feature>
<comment type="similarity">
    <text evidence="10">Belongs to the 4Fe4S bacterial-type ferredoxin family. RnfB subfamily.</text>
</comment>
<dbReference type="PROSITE" id="PS51379">
    <property type="entry name" value="4FE4S_FER_2"/>
    <property type="match status" value="4"/>
</dbReference>
<feature type="binding site" evidence="10">
    <location>
        <position position="137"/>
    </location>
    <ligand>
        <name>[4Fe-4S] cluster</name>
        <dbReference type="ChEBI" id="CHEBI:49883"/>
        <label>2</label>
    </ligand>
</feature>
<dbReference type="OrthoDB" id="9789936at2"/>
<sequence>MMNIIKPVLILGGIGLLFGSLLSIASKIFAVELNQNVEKLLRVLPGANCGACGYPGCEGLAKALSEGKAEPNSCVVGGQKVANAVSEILGVNAGEFEKKVAVVLCQGDCEKAKEKYIYQGLEDCRVQTTLADGKKECSFGCLGCGTCFDVCAFDAITIVNGIAIIDREKCTACKKCVEVCPKHIIELVPYDNKAIVKCKSEDPGKLVRSYCQIGCIGCKICVKNCPEDAFTFENNLAKIDYDKCTNCMVCVEKCPTKSIVDATKQDLIESNIIAS</sequence>
<feature type="binding site" evidence="10">
    <location>
        <position position="170"/>
    </location>
    <ligand>
        <name>[4Fe-4S] cluster</name>
        <dbReference type="ChEBI" id="CHEBI:49883"/>
        <label>3</label>
    </ligand>
</feature>
<gene>
    <name evidence="10" type="primary">rnfB</name>
    <name evidence="13" type="ORF">E4100_05770</name>
</gene>
<feature type="binding site" evidence="10">
    <location>
        <position position="151"/>
    </location>
    <ligand>
        <name>[4Fe-4S] cluster</name>
        <dbReference type="ChEBI" id="CHEBI:49883"/>
        <label>3</label>
    </ligand>
</feature>
<keyword evidence="5 10" id="KW-1278">Translocase</keyword>
<dbReference type="PANTHER" id="PTHR43560">
    <property type="entry name" value="ION-TRANSLOCATING OXIDOREDUCTASE COMPLEX SUBUNIT B"/>
    <property type="match status" value="1"/>
</dbReference>
<dbReference type="Pfam" id="PF12838">
    <property type="entry name" value="Fer4_7"/>
    <property type="match status" value="2"/>
</dbReference>
<evidence type="ECO:0000256" key="9">
    <source>
        <dbReference type="ARBA" id="ARBA00023136"/>
    </source>
</evidence>
<reference evidence="13 14" key="1">
    <citation type="submission" date="2019-03" db="EMBL/GenBank/DDBJ databases">
        <title>Draft genome sequence data and analysis of a Fermenting Bacterium, Soehngenia longevitae strain 1933PT, isolated from petroleum reservoir in Azerbaijan.</title>
        <authorList>
            <person name="Grouzdev D.S."/>
            <person name="Bidzhieva S.K."/>
            <person name="Sokolova D.S."/>
            <person name="Tourova T.P."/>
            <person name="Poltaraus A.B."/>
            <person name="Nazina T.N."/>
        </authorList>
    </citation>
    <scope>NUCLEOTIDE SEQUENCE [LARGE SCALE GENOMIC DNA]</scope>
    <source>
        <strain evidence="13 14">1933P</strain>
    </source>
</reference>